<keyword evidence="2" id="KW-0812">Transmembrane</keyword>
<evidence type="ECO:0000256" key="1">
    <source>
        <dbReference type="ARBA" id="ARBA00005801"/>
    </source>
</evidence>
<evidence type="ECO:0000256" key="3">
    <source>
        <dbReference type="SAM" id="SignalP"/>
    </source>
</evidence>
<feature type="transmembrane region" description="Helical" evidence="2">
    <location>
        <begin position="152"/>
        <end position="174"/>
    </location>
</feature>
<evidence type="ECO:0000259" key="4">
    <source>
        <dbReference type="Pfam" id="PF01478"/>
    </source>
</evidence>
<evidence type="ECO:0000313" key="6">
    <source>
        <dbReference type="Proteomes" id="UP000275579"/>
    </source>
</evidence>
<feature type="transmembrane region" description="Helical" evidence="2">
    <location>
        <begin position="226"/>
        <end position="247"/>
    </location>
</feature>
<dbReference type="Proteomes" id="UP000275579">
    <property type="component" value="Chromosome"/>
</dbReference>
<keyword evidence="2" id="KW-1133">Transmembrane helix</keyword>
<evidence type="ECO:0000313" key="5">
    <source>
        <dbReference type="EMBL" id="AZS73885.1"/>
    </source>
</evidence>
<keyword evidence="3" id="KW-0732">Signal</keyword>
<feature type="signal peptide" evidence="3">
    <location>
        <begin position="1"/>
        <end position="20"/>
    </location>
</feature>
<dbReference type="GO" id="GO:0006465">
    <property type="term" value="P:signal peptide processing"/>
    <property type="evidence" value="ECO:0007669"/>
    <property type="project" value="TreeGrafter"/>
</dbReference>
<dbReference type="GO" id="GO:0005886">
    <property type="term" value="C:plasma membrane"/>
    <property type="evidence" value="ECO:0007669"/>
    <property type="project" value="TreeGrafter"/>
</dbReference>
<feature type="domain" description="Prepilin type IV endopeptidase peptidase" evidence="4">
    <location>
        <begin position="102"/>
        <end position="210"/>
    </location>
</feature>
<protein>
    <submittedName>
        <fullName evidence="5">Prepilin peptidase</fullName>
    </submittedName>
</protein>
<gene>
    <name evidence="5" type="ORF">DDE74_25715</name>
</gene>
<dbReference type="GO" id="GO:0004190">
    <property type="term" value="F:aspartic-type endopeptidase activity"/>
    <property type="evidence" value="ECO:0007669"/>
    <property type="project" value="InterPro"/>
</dbReference>
<dbReference type="InterPro" id="IPR050882">
    <property type="entry name" value="Prepilin_peptidase/N-MTase"/>
</dbReference>
<dbReference type="RefSeq" id="WP_127152820.1">
    <property type="nucleotide sequence ID" value="NZ_CP029042.1"/>
</dbReference>
<name>A0A3Q9KCR5_9ACTN</name>
<sequence length="250" mass="25943">MLIATVLLVAGAALGTCVRAAVFHYAVAVDDPRLRDCPSCSRPLLPQGRVALRPLAPHGRCPGCRTRIGPLPALPETLTALAFIGAALAARSPWSLVAGCWLALFGITLALIDIEVHRLPDPLNLTAGTGLLLLMAAATITKGDAGPLLRALIAAAVLGAFYLAMTVFGSMGLGDGKLSLVLGLALGWLGWQHVLTGTCAAFLLGGIYGVVLLLTRRATRKDPLPFGPFMISGAALVILLSACRFSDFVS</sequence>
<dbReference type="PANTHER" id="PTHR30487:SF0">
    <property type="entry name" value="PREPILIN LEADER PEPTIDASE_N-METHYLTRANSFERASE-RELATED"/>
    <property type="match status" value="1"/>
</dbReference>
<comment type="similarity">
    <text evidence="1">Belongs to the peptidase A24 family.</text>
</comment>
<proteinExistence type="inferred from homology"/>
<feature type="chain" id="PRO_5018781012" evidence="3">
    <location>
        <begin position="21"/>
        <end position="250"/>
    </location>
</feature>
<dbReference type="Gene3D" id="1.20.120.1220">
    <property type="match status" value="1"/>
</dbReference>
<feature type="transmembrane region" description="Helical" evidence="2">
    <location>
        <begin position="194"/>
        <end position="214"/>
    </location>
</feature>
<organism evidence="5 6">
    <name type="scientific">Streptomyces lydicus</name>
    <dbReference type="NCBI Taxonomy" id="47763"/>
    <lineage>
        <taxon>Bacteria</taxon>
        <taxon>Bacillati</taxon>
        <taxon>Actinomycetota</taxon>
        <taxon>Actinomycetes</taxon>
        <taxon>Kitasatosporales</taxon>
        <taxon>Streptomycetaceae</taxon>
        <taxon>Streptomyces</taxon>
    </lineage>
</organism>
<dbReference type="AlphaFoldDB" id="A0A3Q9KCR5"/>
<feature type="transmembrane region" description="Helical" evidence="2">
    <location>
        <begin position="122"/>
        <end position="140"/>
    </location>
</feature>
<dbReference type="PANTHER" id="PTHR30487">
    <property type="entry name" value="TYPE 4 PREPILIN-LIKE PROTEINS LEADER PEPTIDE-PROCESSING ENZYME"/>
    <property type="match status" value="1"/>
</dbReference>
<dbReference type="InterPro" id="IPR000045">
    <property type="entry name" value="Prepilin_IV_endopep_pep"/>
</dbReference>
<dbReference type="EMBL" id="CP029042">
    <property type="protein sequence ID" value="AZS73885.1"/>
    <property type="molecule type" value="Genomic_DNA"/>
</dbReference>
<evidence type="ECO:0000256" key="2">
    <source>
        <dbReference type="SAM" id="Phobius"/>
    </source>
</evidence>
<accession>A0A3Q9KCR5</accession>
<reference evidence="5 6" key="1">
    <citation type="submission" date="2018-04" db="EMBL/GenBank/DDBJ databases">
        <title>Complete genome sequences of Streptomyces lydicus strain WYEC and characterization of antagonistic properties of biological control agents.</title>
        <authorList>
            <person name="Mariita R.M."/>
            <person name="Sello J.K."/>
        </authorList>
    </citation>
    <scope>NUCLEOTIDE SEQUENCE [LARGE SCALE GENOMIC DNA]</scope>
    <source>
        <strain evidence="5 6">WYEC 108</strain>
    </source>
</reference>
<dbReference type="Pfam" id="PF01478">
    <property type="entry name" value="Peptidase_A24"/>
    <property type="match status" value="1"/>
</dbReference>
<feature type="transmembrane region" description="Helical" evidence="2">
    <location>
        <begin position="96"/>
        <end position="116"/>
    </location>
</feature>
<keyword evidence="2" id="KW-0472">Membrane</keyword>